<protein>
    <recommendedName>
        <fullName evidence="4">Alpha/beta hydrolase family protein</fullName>
    </recommendedName>
</protein>
<evidence type="ECO:0000313" key="2">
    <source>
        <dbReference type="EMBL" id="MFD1147767.1"/>
    </source>
</evidence>
<feature type="region of interest" description="Disordered" evidence="1">
    <location>
        <begin position="131"/>
        <end position="163"/>
    </location>
</feature>
<accession>A0ABW3QSJ4</accession>
<sequence>MDEARTGGPSVVWAGPPDAPAVVVLDPAGVGKHGDLPGTWRPLTEHLQVMWCRLPASDEPWREVDEVLEEFVHRDVPVHLVAGAAAGADVGELVRRHEGLISSVQTFAAPVPLGHPEVVLEVLRELLDQDVNPNVNPNVRPQDNHPRPNDEGGTGSLLGDATSAVRESVRRLFDRLKDG</sequence>
<dbReference type="RefSeq" id="WP_380723179.1">
    <property type="nucleotide sequence ID" value="NZ_JBHTLK010000046.1"/>
</dbReference>
<feature type="compositionally biased region" description="Low complexity" evidence="1">
    <location>
        <begin position="131"/>
        <end position="141"/>
    </location>
</feature>
<reference evidence="3" key="1">
    <citation type="journal article" date="2019" name="Int. J. Syst. Evol. Microbiol.">
        <title>The Global Catalogue of Microorganisms (GCM) 10K type strain sequencing project: providing services to taxonomists for standard genome sequencing and annotation.</title>
        <authorList>
            <consortium name="The Broad Institute Genomics Platform"/>
            <consortium name="The Broad Institute Genome Sequencing Center for Infectious Disease"/>
            <person name="Wu L."/>
            <person name="Ma J."/>
        </authorList>
    </citation>
    <scope>NUCLEOTIDE SEQUENCE [LARGE SCALE GENOMIC DNA]</scope>
    <source>
        <strain evidence="3">CCUG 60214</strain>
    </source>
</reference>
<name>A0ABW3QSJ4_9PSEU</name>
<keyword evidence="3" id="KW-1185">Reference proteome</keyword>
<gene>
    <name evidence="2" type="ORF">ACFQ3T_11575</name>
</gene>
<evidence type="ECO:0008006" key="4">
    <source>
        <dbReference type="Google" id="ProtNLM"/>
    </source>
</evidence>
<evidence type="ECO:0000313" key="3">
    <source>
        <dbReference type="Proteomes" id="UP001597168"/>
    </source>
</evidence>
<organism evidence="2 3">
    <name type="scientific">Saccharothrix hoggarensis</name>
    <dbReference type="NCBI Taxonomy" id="913853"/>
    <lineage>
        <taxon>Bacteria</taxon>
        <taxon>Bacillati</taxon>
        <taxon>Actinomycetota</taxon>
        <taxon>Actinomycetes</taxon>
        <taxon>Pseudonocardiales</taxon>
        <taxon>Pseudonocardiaceae</taxon>
        <taxon>Saccharothrix</taxon>
    </lineage>
</organism>
<evidence type="ECO:0000256" key="1">
    <source>
        <dbReference type="SAM" id="MobiDB-lite"/>
    </source>
</evidence>
<proteinExistence type="predicted"/>
<dbReference type="EMBL" id="JBHTLK010000046">
    <property type="protein sequence ID" value="MFD1147767.1"/>
    <property type="molecule type" value="Genomic_DNA"/>
</dbReference>
<comment type="caution">
    <text evidence="2">The sequence shown here is derived from an EMBL/GenBank/DDBJ whole genome shotgun (WGS) entry which is preliminary data.</text>
</comment>
<dbReference type="Proteomes" id="UP001597168">
    <property type="component" value="Unassembled WGS sequence"/>
</dbReference>